<organism evidence="1 2">
    <name type="scientific">Bacillus arachidis</name>
    <dbReference type="NCBI Taxonomy" id="2819290"/>
    <lineage>
        <taxon>Bacteria</taxon>
        <taxon>Bacillati</taxon>
        <taxon>Bacillota</taxon>
        <taxon>Bacilli</taxon>
        <taxon>Bacillales</taxon>
        <taxon>Bacillaceae</taxon>
        <taxon>Bacillus</taxon>
    </lineage>
</organism>
<accession>A0ABS3NW32</accession>
<comment type="caution">
    <text evidence="1">The sequence shown here is derived from an EMBL/GenBank/DDBJ whole genome shotgun (WGS) entry which is preliminary data.</text>
</comment>
<evidence type="ECO:0000313" key="2">
    <source>
        <dbReference type="Proteomes" id="UP000677611"/>
    </source>
</evidence>
<sequence length="50" mass="6135">MRLREFSTTNSKVVGVLEQKDYEIDGREGDWLHVKDRGWIYFGEYIRWVR</sequence>
<evidence type="ECO:0000313" key="1">
    <source>
        <dbReference type="EMBL" id="MBO1624978.1"/>
    </source>
</evidence>
<reference evidence="1 2" key="1">
    <citation type="submission" date="2021-03" db="EMBL/GenBank/DDBJ databases">
        <title>Identification of novel Bacillus strains.</title>
        <authorList>
            <person name="Xiao Z."/>
            <person name="Li Y."/>
            <person name="Shen J."/>
        </authorList>
    </citation>
    <scope>NUCLEOTIDE SEQUENCE [LARGE SCALE GENOMIC DNA]</scope>
    <source>
        <strain evidence="1 2">SY8</strain>
    </source>
</reference>
<dbReference type="RefSeq" id="WP_208017127.1">
    <property type="nucleotide sequence ID" value="NZ_JAGDQJ010000007.1"/>
</dbReference>
<name>A0ABS3NW32_9BACI</name>
<gene>
    <name evidence="1" type="ORF">J4P90_06885</name>
</gene>
<proteinExistence type="predicted"/>
<dbReference type="Proteomes" id="UP000677611">
    <property type="component" value="Unassembled WGS sequence"/>
</dbReference>
<keyword evidence="2" id="KW-1185">Reference proteome</keyword>
<evidence type="ECO:0008006" key="3">
    <source>
        <dbReference type="Google" id="ProtNLM"/>
    </source>
</evidence>
<protein>
    <recommendedName>
        <fullName evidence="3">SH3 domain-containing protein</fullName>
    </recommendedName>
</protein>
<dbReference type="EMBL" id="JAGDQJ010000007">
    <property type="protein sequence ID" value="MBO1624978.1"/>
    <property type="molecule type" value="Genomic_DNA"/>
</dbReference>